<dbReference type="SUPFAM" id="SSF55144">
    <property type="entry name" value="LigT-like"/>
    <property type="match status" value="1"/>
</dbReference>
<dbReference type="InterPro" id="IPR050580">
    <property type="entry name" value="2H_phosphoesterase_YjcG-like"/>
</dbReference>
<dbReference type="InterPro" id="IPR009097">
    <property type="entry name" value="Cyclic_Pdiesterase"/>
</dbReference>
<dbReference type="Proteomes" id="UP000478546">
    <property type="component" value="Unassembled WGS sequence"/>
</dbReference>
<dbReference type="EMBL" id="JAAEAA010000027">
    <property type="protein sequence ID" value="NDK57467.1"/>
    <property type="molecule type" value="Genomic_DNA"/>
</dbReference>
<evidence type="ECO:0000313" key="2">
    <source>
        <dbReference type="Proteomes" id="UP000478546"/>
    </source>
</evidence>
<comment type="caution">
    <text evidence="1">The sequence shown here is derived from an EMBL/GenBank/DDBJ whole genome shotgun (WGS) entry which is preliminary data.</text>
</comment>
<name>A0A6B2H9N3_9BACT</name>
<dbReference type="PANTHER" id="PTHR40037:SF1">
    <property type="entry name" value="PHOSPHOESTERASE SAOUHSC_00951-RELATED"/>
    <property type="match status" value="1"/>
</dbReference>
<sequence length="183" mass="20921">MIAITSLLDKTHSERVSELTEHLETKFGLSGVKITPYPHLTLLTAEIPDMEELKQYLELTCFEAPDFTIRTTGLGIFPGPSPVVYIPVLRTPPLNQLHNKLHRDISEMSSEMGVYYNPNMWLPHITLALGDTTPAMLGPVLSFLCNYNFTWEITLDNITILQQCGDYYLKEEEFRFGRRELIS</sequence>
<proteinExistence type="predicted"/>
<keyword evidence="1" id="KW-0436">Ligase</keyword>
<dbReference type="RefSeq" id="WP_162347526.1">
    <property type="nucleotide sequence ID" value="NZ_JAAEAA010000027.1"/>
</dbReference>
<evidence type="ECO:0000313" key="1">
    <source>
        <dbReference type="EMBL" id="NDK57467.1"/>
    </source>
</evidence>
<accession>A0A6B2H9N3</accession>
<reference evidence="1 2" key="1">
    <citation type="submission" date="2020-01" db="EMBL/GenBank/DDBJ databases">
        <authorList>
            <person name="Kim M.K."/>
        </authorList>
    </citation>
    <scope>NUCLEOTIDE SEQUENCE [LARGE SCALE GENOMIC DNA]</scope>
    <source>
        <strain evidence="1 2">BT213</strain>
    </source>
</reference>
<dbReference type="PANTHER" id="PTHR40037">
    <property type="entry name" value="PHOSPHOESTERASE YJCG-RELATED"/>
    <property type="match status" value="1"/>
</dbReference>
<organism evidence="1 2">
    <name type="scientific">Pontibacter fetidus</name>
    <dbReference type="NCBI Taxonomy" id="2700082"/>
    <lineage>
        <taxon>Bacteria</taxon>
        <taxon>Pseudomonadati</taxon>
        <taxon>Bacteroidota</taxon>
        <taxon>Cytophagia</taxon>
        <taxon>Cytophagales</taxon>
        <taxon>Hymenobacteraceae</taxon>
        <taxon>Pontibacter</taxon>
    </lineage>
</organism>
<protein>
    <submittedName>
        <fullName evidence="1">2'-5' RNA ligase family protein</fullName>
    </submittedName>
</protein>
<dbReference type="Gene3D" id="3.90.1140.10">
    <property type="entry name" value="Cyclic phosphodiesterase"/>
    <property type="match status" value="1"/>
</dbReference>
<dbReference type="GO" id="GO:0016874">
    <property type="term" value="F:ligase activity"/>
    <property type="evidence" value="ECO:0007669"/>
    <property type="project" value="UniProtKB-KW"/>
</dbReference>
<dbReference type="Pfam" id="PF13563">
    <property type="entry name" value="2_5_RNA_ligase2"/>
    <property type="match status" value="1"/>
</dbReference>
<keyword evidence="2" id="KW-1185">Reference proteome</keyword>
<gene>
    <name evidence="1" type="ORF">GWO68_16200</name>
</gene>
<dbReference type="AlphaFoldDB" id="A0A6B2H9N3"/>